<evidence type="ECO:0000313" key="2">
    <source>
        <dbReference type="EMBL" id="MFB9053808.1"/>
    </source>
</evidence>
<evidence type="ECO:0000313" key="3">
    <source>
        <dbReference type="Proteomes" id="UP001589605"/>
    </source>
</evidence>
<evidence type="ECO:0008006" key="4">
    <source>
        <dbReference type="Google" id="ProtNLM"/>
    </source>
</evidence>
<dbReference type="Gene3D" id="3.30.70.100">
    <property type="match status" value="1"/>
</dbReference>
<reference evidence="2 3" key="1">
    <citation type="submission" date="2024-09" db="EMBL/GenBank/DDBJ databases">
        <authorList>
            <person name="Sun Q."/>
            <person name="Mori K."/>
        </authorList>
    </citation>
    <scope>NUCLEOTIDE SEQUENCE [LARGE SCALE GENOMIC DNA]</scope>
    <source>
        <strain evidence="2 3">CECT 8286</strain>
    </source>
</reference>
<evidence type="ECO:0000256" key="1">
    <source>
        <dbReference type="SAM" id="SignalP"/>
    </source>
</evidence>
<dbReference type="RefSeq" id="WP_382383106.1">
    <property type="nucleotide sequence ID" value="NZ_JBHMEZ010000012.1"/>
</dbReference>
<keyword evidence="1" id="KW-0732">Signal</keyword>
<keyword evidence="3" id="KW-1185">Reference proteome</keyword>
<dbReference type="SUPFAM" id="SSF55008">
    <property type="entry name" value="HMA, heavy metal-associated domain"/>
    <property type="match status" value="1"/>
</dbReference>
<organism evidence="2 3">
    <name type="scientific">Formosa undariae</name>
    <dbReference type="NCBI Taxonomy" id="1325436"/>
    <lineage>
        <taxon>Bacteria</taxon>
        <taxon>Pseudomonadati</taxon>
        <taxon>Bacteroidota</taxon>
        <taxon>Flavobacteriia</taxon>
        <taxon>Flavobacteriales</taxon>
        <taxon>Flavobacteriaceae</taxon>
        <taxon>Formosa</taxon>
    </lineage>
</organism>
<name>A0ABV5F2X7_9FLAO</name>
<dbReference type="InterPro" id="IPR036163">
    <property type="entry name" value="HMA_dom_sf"/>
</dbReference>
<proteinExistence type="predicted"/>
<dbReference type="EMBL" id="JBHMEZ010000012">
    <property type="protein sequence ID" value="MFB9053808.1"/>
    <property type="molecule type" value="Genomic_DNA"/>
</dbReference>
<dbReference type="Proteomes" id="UP001589605">
    <property type="component" value="Unassembled WGS sequence"/>
</dbReference>
<sequence>MKLSHIFALAITLASTTATFAQSSEEKTEITASTKTISPKVKGITCSSDLKTISANVQKLEGVNACVAGKTGPTTQFEIAFNPTLVSEQDIFTAIKNTAGCEDPNDRPYKVKQ</sequence>
<gene>
    <name evidence="2" type="ORF">ACFFVB_12045</name>
</gene>
<protein>
    <recommendedName>
        <fullName evidence="4">HMA domain-containing protein</fullName>
    </recommendedName>
</protein>
<feature type="signal peptide" evidence="1">
    <location>
        <begin position="1"/>
        <end position="20"/>
    </location>
</feature>
<accession>A0ABV5F2X7</accession>
<comment type="caution">
    <text evidence="2">The sequence shown here is derived from an EMBL/GenBank/DDBJ whole genome shotgun (WGS) entry which is preliminary data.</text>
</comment>
<feature type="chain" id="PRO_5046554978" description="HMA domain-containing protein" evidence="1">
    <location>
        <begin position="21"/>
        <end position="113"/>
    </location>
</feature>